<organism evidence="2 3">
    <name type="scientific">Photorhabdus australis subsp. thailandensis</name>
    <dbReference type="NCBI Taxonomy" id="2805096"/>
    <lineage>
        <taxon>Bacteria</taxon>
        <taxon>Pseudomonadati</taxon>
        <taxon>Pseudomonadota</taxon>
        <taxon>Gammaproteobacteria</taxon>
        <taxon>Enterobacterales</taxon>
        <taxon>Morganellaceae</taxon>
        <taxon>Photorhabdus</taxon>
    </lineage>
</organism>
<feature type="transmembrane region" description="Helical" evidence="1">
    <location>
        <begin position="62"/>
        <end position="78"/>
    </location>
</feature>
<reference evidence="2 3" key="1">
    <citation type="submission" date="2015-12" db="EMBL/GenBank/DDBJ databases">
        <title>Genome comparisons provide insights into the role of secondary metabolites in the pathogenic phase of the Photorhabdus life cycle.</title>
        <authorList>
            <person name="Tobias N.J."/>
            <person name="Mishra B."/>
            <person name="Gupta D.K."/>
            <person name="Thines M."/>
            <person name="Stinear T.P."/>
            <person name="Bode H.B."/>
        </authorList>
    </citation>
    <scope>NUCLEOTIDE SEQUENCE [LARGE SCALE GENOMIC DNA]</scope>
    <source>
        <strain evidence="2 3">PB68.1</strain>
    </source>
</reference>
<gene>
    <name evidence="2" type="ORF">Ppb6_04144</name>
</gene>
<name>A0A1C0TYA1_9GAMM</name>
<dbReference type="RefSeq" id="WP_131817643.1">
    <property type="nucleotide sequence ID" value="NZ_LOMY01000192.1"/>
</dbReference>
<keyword evidence="1" id="KW-0472">Membrane</keyword>
<dbReference type="PATRIC" id="fig|286156.4.peg.4759"/>
<feature type="transmembrane region" description="Helical" evidence="1">
    <location>
        <begin position="21"/>
        <end position="50"/>
    </location>
</feature>
<keyword evidence="3" id="KW-1185">Reference proteome</keyword>
<keyword evidence="1" id="KW-1133">Transmembrane helix</keyword>
<comment type="caution">
    <text evidence="2">The sequence shown here is derived from an EMBL/GenBank/DDBJ whole genome shotgun (WGS) entry which is preliminary data.</text>
</comment>
<dbReference type="STRING" id="286156.Ppb6_04144"/>
<keyword evidence="1" id="KW-0812">Transmembrane</keyword>
<accession>A0A1C0TYA1</accession>
<proteinExistence type="predicted"/>
<protein>
    <submittedName>
        <fullName evidence="2">Uncharacterized protein</fullName>
    </submittedName>
</protein>
<evidence type="ECO:0000256" key="1">
    <source>
        <dbReference type="SAM" id="Phobius"/>
    </source>
</evidence>
<dbReference type="EMBL" id="LOMY01000192">
    <property type="protein sequence ID" value="OCQ50655.1"/>
    <property type="molecule type" value="Genomic_DNA"/>
</dbReference>
<dbReference type="Proteomes" id="UP000093476">
    <property type="component" value="Unassembled WGS sequence"/>
</dbReference>
<sequence length="100" mass="11858">MNSMKEISNSVPFVRRGNRQEYISVSLSFSSLLSRLFVCGIGFLLPYFFGNEINHFHFWRDIYVGFISAETFLMMKVIDSQMREVLRDFQNMMFGLRAYM</sequence>
<dbReference type="AlphaFoldDB" id="A0A1C0TYA1"/>
<evidence type="ECO:0000313" key="2">
    <source>
        <dbReference type="EMBL" id="OCQ50655.1"/>
    </source>
</evidence>
<evidence type="ECO:0000313" key="3">
    <source>
        <dbReference type="Proteomes" id="UP000093476"/>
    </source>
</evidence>